<sequence>MLIRQLIHRTNAARTLLLCALLLASAIGINAQCTFTKFIPENIPKGTIPGNHLSTNPAFPHDFITGHLKYFPAEYATNPTKKFPVIIYLHGWSAMASGNPNDLCLVVSDMPYAIPWNIENNRFPDPFNYNGTDHSFIVLAPQYRGYGDPWHFDTQLDAYITWVLAQYRIDPDRIYLTGASAGANLVIDYISSSVAHAERIAGASMASLCYRVDQQISSGAANIAAGKVATWFLQCSSDNSTNCEISTPTGWVNAINAQTDKIAPRFTILNPRGPSDNNPLDSLLFCKGFAHETWPTMYYPPAPARVVTPNIYEWNLQYSRASSLPVKLKDFSLKAVNGKVQLKWITSSEEDNLQFTIERAGADQRFQKLSVIPGKGTTNLEQVYEFTDNQPLENLNYYRLVQKDIDGREKIFEAKRIMMRRDGKSLVTVSSNPFTTELSAFVTVQQAQQVRLSITDMSGKIWANINGRYTSGSSEVSLPVGNLPKGVYLLKATGDGLSGVVKIIKR</sequence>
<accession>A0A4Q7MS54</accession>
<dbReference type="Proteomes" id="UP000293874">
    <property type="component" value="Unassembled WGS sequence"/>
</dbReference>
<dbReference type="EMBL" id="SGXA01000002">
    <property type="protein sequence ID" value="RZS71616.1"/>
    <property type="molecule type" value="Genomic_DNA"/>
</dbReference>
<dbReference type="Gene3D" id="3.40.50.1820">
    <property type="entry name" value="alpha/beta hydrolase"/>
    <property type="match status" value="1"/>
</dbReference>
<feature type="chain" id="PRO_5020557114" evidence="1">
    <location>
        <begin position="32"/>
        <end position="506"/>
    </location>
</feature>
<feature type="signal peptide" evidence="1">
    <location>
        <begin position="1"/>
        <end position="31"/>
    </location>
</feature>
<reference evidence="2 3" key="1">
    <citation type="submission" date="2019-02" db="EMBL/GenBank/DDBJ databases">
        <title>Genomic Encyclopedia of Type Strains, Phase IV (KMG-IV): sequencing the most valuable type-strain genomes for metagenomic binning, comparative biology and taxonomic classification.</title>
        <authorList>
            <person name="Goeker M."/>
        </authorList>
    </citation>
    <scope>NUCLEOTIDE SEQUENCE [LARGE SCALE GENOMIC DNA]</scope>
    <source>
        <strain evidence="2 3">DSM 18116</strain>
    </source>
</reference>
<evidence type="ECO:0000313" key="3">
    <source>
        <dbReference type="Proteomes" id="UP000293874"/>
    </source>
</evidence>
<dbReference type="RefSeq" id="WP_130542098.1">
    <property type="nucleotide sequence ID" value="NZ_CP042431.1"/>
</dbReference>
<gene>
    <name evidence="2" type="ORF">EV199_3522</name>
</gene>
<dbReference type="NCBIfam" id="TIGR04183">
    <property type="entry name" value="Por_Secre_tail"/>
    <property type="match status" value="1"/>
</dbReference>
<protein>
    <submittedName>
        <fullName evidence="2">Putative secreted protein (Por secretion system target)</fullName>
    </submittedName>
</protein>
<evidence type="ECO:0000256" key="1">
    <source>
        <dbReference type="SAM" id="SignalP"/>
    </source>
</evidence>
<dbReference type="InterPro" id="IPR029058">
    <property type="entry name" value="AB_hydrolase_fold"/>
</dbReference>
<organism evidence="2 3">
    <name type="scientific">Pseudobacter ginsenosidimutans</name>
    <dbReference type="NCBI Taxonomy" id="661488"/>
    <lineage>
        <taxon>Bacteria</taxon>
        <taxon>Pseudomonadati</taxon>
        <taxon>Bacteroidota</taxon>
        <taxon>Chitinophagia</taxon>
        <taxon>Chitinophagales</taxon>
        <taxon>Chitinophagaceae</taxon>
        <taxon>Pseudobacter</taxon>
    </lineage>
</organism>
<comment type="caution">
    <text evidence="2">The sequence shown here is derived from an EMBL/GenBank/DDBJ whole genome shotgun (WGS) entry which is preliminary data.</text>
</comment>
<dbReference type="OrthoDB" id="9805640at2"/>
<proteinExistence type="predicted"/>
<dbReference type="AlphaFoldDB" id="A0A4Q7MS54"/>
<keyword evidence="3" id="KW-1185">Reference proteome</keyword>
<dbReference type="InterPro" id="IPR026444">
    <property type="entry name" value="Secre_tail"/>
</dbReference>
<evidence type="ECO:0000313" key="2">
    <source>
        <dbReference type="EMBL" id="RZS71616.1"/>
    </source>
</evidence>
<name>A0A4Q7MS54_9BACT</name>
<dbReference type="SUPFAM" id="SSF53474">
    <property type="entry name" value="alpha/beta-Hydrolases"/>
    <property type="match status" value="1"/>
</dbReference>
<keyword evidence="1" id="KW-0732">Signal</keyword>